<dbReference type="OrthoDB" id="9814608at2"/>
<feature type="transmembrane region" description="Helical" evidence="6">
    <location>
        <begin position="293"/>
        <end position="311"/>
    </location>
</feature>
<evidence type="ECO:0000256" key="5">
    <source>
        <dbReference type="ARBA" id="ARBA00023136"/>
    </source>
</evidence>
<proteinExistence type="predicted"/>
<evidence type="ECO:0000256" key="6">
    <source>
        <dbReference type="SAM" id="Phobius"/>
    </source>
</evidence>
<dbReference type="EMBL" id="HG934468">
    <property type="protein sequence ID" value="CDN31680.1"/>
    <property type="molecule type" value="Genomic_DNA"/>
</dbReference>
<dbReference type="GO" id="GO:0005886">
    <property type="term" value="C:plasma membrane"/>
    <property type="evidence" value="ECO:0007669"/>
    <property type="project" value="UniProtKB-SubCell"/>
</dbReference>
<feature type="transmembrane region" description="Helical" evidence="6">
    <location>
        <begin position="111"/>
        <end position="134"/>
    </location>
</feature>
<dbReference type="STRING" id="1433126.BN938_1593"/>
<dbReference type="PANTHER" id="PTHR30250:SF11">
    <property type="entry name" value="O-ANTIGEN TRANSPORTER-RELATED"/>
    <property type="match status" value="1"/>
</dbReference>
<dbReference type="HOGENOM" id="CLU_022017_7_2_10"/>
<dbReference type="PANTHER" id="PTHR30250">
    <property type="entry name" value="PST FAMILY PREDICTED COLANIC ACID TRANSPORTER"/>
    <property type="match status" value="1"/>
</dbReference>
<evidence type="ECO:0000256" key="3">
    <source>
        <dbReference type="ARBA" id="ARBA00022692"/>
    </source>
</evidence>
<evidence type="ECO:0000256" key="2">
    <source>
        <dbReference type="ARBA" id="ARBA00022475"/>
    </source>
</evidence>
<feature type="transmembrane region" description="Helical" evidence="6">
    <location>
        <begin position="45"/>
        <end position="68"/>
    </location>
</feature>
<dbReference type="eggNOG" id="COG2244">
    <property type="taxonomic scope" value="Bacteria"/>
</dbReference>
<keyword evidence="2" id="KW-1003">Cell membrane</keyword>
<feature type="transmembrane region" description="Helical" evidence="6">
    <location>
        <begin position="146"/>
        <end position="166"/>
    </location>
</feature>
<feature type="transmembrane region" description="Helical" evidence="6">
    <location>
        <begin position="387"/>
        <end position="405"/>
    </location>
</feature>
<feature type="transmembrane region" description="Helical" evidence="6">
    <location>
        <begin position="214"/>
        <end position="231"/>
    </location>
</feature>
<protein>
    <submittedName>
        <fullName evidence="7">Polysaccharide biosynthesis protein</fullName>
    </submittedName>
</protein>
<feature type="transmembrane region" description="Helical" evidence="6">
    <location>
        <begin position="417"/>
        <end position="434"/>
    </location>
</feature>
<evidence type="ECO:0000256" key="1">
    <source>
        <dbReference type="ARBA" id="ARBA00004651"/>
    </source>
</evidence>
<feature type="transmembrane region" description="Helical" evidence="6">
    <location>
        <begin position="331"/>
        <end position="351"/>
    </location>
</feature>
<comment type="subcellular location">
    <subcellularLocation>
        <location evidence="1">Cell membrane</location>
        <topology evidence="1">Multi-pass membrane protein</topology>
    </subcellularLocation>
</comment>
<dbReference type="Pfam" id="PF01943">
    <property type="entry name" value="Polysacc_synt"/>
    <property type="match status" value="1"/>
</dbReference>
<keyword evidence="5 6" id="KW-0472">Membrane</keyword>
<feature type="transmembrane region" description="Helical" evidence="6">
    <location>
        <begin position="80"/>
        <end position="99"/>
    </location>
</feature>
<sequence>MLRKLASQTAIYGISHTLSKFLNYLLVPYLTRIMSDGVYGEVNLYYAIIPLANVVLTMGFATSYFRFAAKTDSEQQKRELFSTLWISVSTLAFIFFVVLSLFSKYLNYTDVAWYMVATAALIMVDNVNAIPFALLREQGRAKLYTIINVSNVVINVVLCYAFYSFIPNAASVAGYVILANLVASLSSTIMLLPSALKMFVKKYSFATLRTITKYSFPLMVAGLMGVASDFIDRQMLKSILPADIANSQVGIYAAVSKIAALMVIFRTVYALGAEPFFLQNFAKDDFKRSNAEATKYFTIAGLAIFLLITLFEPLFAPLIGASFRSGMDVVPLLLLANLFTGMLVNLSFWYKQTDKTRVALYVTISGLAATILLNYVLIPLFGYEGSAWARLASTMIMCLISYFLGQKYYKIPYSRKILDYFIIAVALFFLSRQTTTFEPILRYSINILLYLLYLTIVTIFEWKKLKSLIGR</sequence>
<dbReference type="KEGG" id="rbc:BN938_1593"/>
<feature type="transmembrane region" description="Helical" evidence="6">
    <location>
        <begin position="172"/>
        <end position="193"/>
    </location>
</feature>
<dbReference type="AlphaFoldDB" id="A0A060R8C0"/>
<gene>
    <name evidence="7" type="ORF">BN938_1593</name>
</gene>
<organism evidence="7 8">
    <name type="scientific">Mucinivorans hirudinis</name>
    <dbReference type="NCBI Taxonomy" id="1433126"/>
    <lineage>
        <taxon>Bacteria</taxon>
        <taxon>Pseudomonadati</taxon>
        <taxon>Bacteroidota</taxon>
        <taxon>Bacteroidia</taxon>
        <taxon>Bacteroidales</taxon>
        <taxon>Rikenellaceae</taxon>
        <taxon>Mucinivorans</taxon>
    </lineage>
</organism>
<evidence type="ECO:0000256" key="4">
    <source>
        <dbReference type="ARBA" id="ARBA00022989"/>
    </source>
</evidence>
<dbReference type="Proteomes" id="UP000027616">
    <property type="component" value="Chromosome I"/>
</dbReference>
<keyword evidence="4 6" id="KW-1133">Transmembrane helix</keyword>
<evidence type="ECO:0000313" key="8">
    <source>
        <dbReference type="Proteomes" id="UP000027616"/>
    </source>
</evidence>
<name>A0A060R8C0_9BACT</name>
<dbReference type="InterPro" id="IPR050833">
    <property type="entry name" value="Poly_Biosynth_Transport"/>
</dbReference>
<dbReference type="PATRIC" id="fig|1433126.3.peg.1578"/>
<evidence type="ECO:0000313" key="7">
    <source>
        <dbReference type="EMBL" id="CDN31680.1"/>
    </source>
</evidence>
<feature type="transmembrane region" description="Helical" evidence="6">
    <location>
        <begin position="358"/>
        <end position="381"/>
    </location>
</feature>
<dbReference type="InterPro" id="IPR002797">
    <property type="entry name" value="Polysacc_synth"/>
</dbReference>
<feature type="transmembrane region" description="Helical" evidence="6">
    <location>
        <begin position="440"/>
        <end position="462"/>
    </location>
</feature>
<keyword evidence="3 6" id="KW-0812">Transmembrane</keyword>
<reference evidence="7 8" key="1">
    <citation type="journal article" date="2015" name="Genome Announc.">
        <title>Complete Genome Sequence of the Novel Leech Symbiont Mucinivorans hirudinis M3T.</title>
        <authorList>
            <person name="Nelson M.C."/>
            <person name="Bomar L."/>
            <person name="Graf J."/>
        </authorList>
    </citation>
    <scope>NUCLEOTIDE SEQUENCE [LARGE SCALE GENOMIC DNA]</scope>
    <source>
        <strain evidence="8">M3</strain>
    </source>
</reference>
<accession>A0A060R8C0</accession>
<keyword evidence="8" id="KW-1185">Reference proteome</keyword>
<feature type="transmembrane region" description="Helical" evidence="6">
    <location>
        <begin position="251"/>
        <end position="272"/>
    </location>
</feature>